<dbReference type="EMBL" id="MT631684">
    <property type="protein sequence ID" value="QNO57282.1"/>
    <property type="molecule type" value="Genomic_DNA"/>
</dbReference>
<dbReference type="InterPro" id="IPR000653">
    <property type="entry name" value="DegT/StrS_aminotransferase"/>
</dbReference>
<evidence type="ECO:0008006" key="2">
    <source>
        <dbReference type="Google" id="ProtNLM"/>
    </source>
</evidence>
<dbReference type="SUPFAM" id="SSF53383">
    <property type="entry name" value="PLP-dependent transferases"/>
    <property type="match status" value="1"/>
</dbReference>
<dbReference type="Pfam" id="PF01041">
    <property type="entry name" value="DegT_DnrJ_EryC1"/>
    <property type="match status" value="1"/>
</dbReference>
<evidence type="ECO:0000313" key="1">
    <source>
        <dbReference type="EMBL" id="QNO57282.1"/>
    </source>
</evidence>
<dbReference type="GO" id="GO:0030170">
    <property type="term" value="F:pyridoxal phosphate binding"/>
    <property type="evidence" value="ECO:0007669"/>
    <property type="project" value="TreeGrafter"/>
</dbReference>
<dbReference type="GO" id="GO:0000271">
    <property type="term" value="P:polysaccharide biosynthetic process"/>
    <property type="evidence" value="ECO:0007669"/>
    <property type="project" value="TreeGrafter"/>
</dbReference>
<organism evidence="1">
    <name type="scientific">Candidatus Methanophaga sp. ANME-1 ERB7</name>
    <dbReference type="NCBI Taxonomy" id="2759913"/>
    <lineage>
        <taxon>Archaea</taxon>
        <taxon>Methanobacteriati</taxon>
        <taxon>Methanobacteriota</taxon>
        <taxon>Stenosarchaea group</taxon>
        <taxon>Methanomicrobia</taxon>
        <taxon>Candidatus Methanophagales</taxon>
        <taxon>Candidatus Methanophagaceae</taxon>
        <taxon>Candidatus Methanophaga</taxon>
    </lineage>
</organism>
<protein>
    <recommendedName>
        <fullName evidence="2">UDP-4-amino-4-deoxy-L-arabinose--oxoglutarate aminotransferase</fullName>
    </recommendedName>
</protein>
<gene>
    <name evidence="1" type="ORF">HCLJFGEB_00026</name>
</gene>
<dbReference type="Gene3D" id="3.90.1150.10">
    <property type="entry name" value="Aspartate Aminotransferase, domain 1"/>
    <property type="match status" value="1"/>
</dbReference>
<name>A0A7G9ZAJ8_9EURY</name>
<dbReference type="GO" id="GO:0008483">
    <property type="term" value="F:transaminase activity"/>
    <property type="evidence" value="ECO:0007669"/>
    <property type="project" value="TreeGrafter"/>
</dbReference>
<dbReference type="InterPro" id="IPR015424">
    <property type="entry name" value="PyrdxlP-dep_Trfase"/>
</dbReference>
<proteinExistence type="predicted"/>
<reference evidence="1" key="1">
    <citation type="submission" date="2020-06" db="EMBL/GenBank/DDBJ databases">
        <title>Unique genomic features of the anaerobic methanotrophic archaea.</title>
        <authorList>
            <person name="Chadwick G.L."/>
            <person name="Skennerton C.T."/>
            <person name="Laso-Perez R."/>
            <person name="Leu A.O."/>
            <person name="Speth D.R."/>
            <person name="Yu H."/>
            <person name="Morgan-Lang C."/>
            <person name="Hatzenpichler R."/>
            <person name="Goudeau D."/>
            <person name="Malmstrom R."/>
            <person name="Brazelton W.J."/>
            <person name="Woyke T."/>
            <person name="Hallam S.J."/>
            <person name="Tyson G.W."/>
            <person name="Wegener G."/>
            <person name="Boetius A."/>
            <person name="Orphan V."/>
        </authorList>
    </citation>
    <scope>NUCLEOTIDE SEQUENCE</scope>
</reference>
<dbReference type="PANTHER" id="PTHR30244:SF34">
    <property type="entry name" value="DTDP-4-AMINO-4,6-DIDEOXYGALACTOSE TRANSAMINASE"/>
    <property type="match status" value="1"/>
</dbReference>
<dbReference type="InterPro" id="IPR015422">
    <property type="entry name" value="PyrdxlP-dep_Trfase_small"/>
</dbReference>
<dbReference type="PANTHER" id="PTHR30244">
    <property type="entry name" value="TRANSAMINASE"/>
    <property type="match status" value="1"/>
</dbReference>
<accession>A0A7G9ZAJ8</accession>
<dbReference type="AlphaFoldDB" id="A0A7G9ZAJ8"/>
<sequence length="92" mass="10709">MYSILVEDEFGISRDELIEELEKKGIETRTFFISMHEQPVFQNMGLSEFKGESYPVADELARKGLYLPSSSGLKEEEIRYICDAIKNIDKRR</sequence>